<feature type="domain" description="SH3b" evidence="5">
    <location>
        <begin position="103"/>
        <end position="165"/>
    </location>
</feature>
<dbReference type="SMART" id="SM00646">
    <property type="entry name" value="Ami_3"/>
    <property type="match status" value="1"/>
</dbReference>
<feature type="region of interest" description="Disordered" evidence="3">
    <location>
        <begin position="166"/>
        <end position="187"/>
    </location>
</feature>
<dbReference type="InterPro" id="IPR036028">
    <property type="entry name" value="SH3-like_dom_sf"/>
</dbReference>
<dbReference type="CDD" id="cd02696">
    <property type="entry name" value="MurNAc-LAA"/>
    <property type="match status" value="1"/>
</dbReference>
<dbReference type="RefSeq" id="WP_310256762.1">
    <property type="nucleotide sequence ID" value="NZ_JAVDWA010000001.1"/>
</dbReference>
<keyword evidence="1 6" id="KW-0378">Hydrolase</keyword>
<feature type="chain" id="PRO_5047258067" evidence="4">
    <location>
        <begin position="29"/>
        <end position="534"/>
    </location>
</feature>
<dbReference type="InterPro" id="IPR002508">
    <property type="entry name" value="MurNAc-LAA_cat"/>
</dbReference>
<dbReference type="PIRSF" id="PIRSF037846">
    <property type="entry name" value="Autolysin_YrvJ_prd"/>
    <property type="match status" value="1"/>
</dbReference>
<feature type="compositionally biased region" description="Polar residues" evidence="3">
    <location>
        <begin position="244"/>
        <end position="256"/>
    </location>
</feature>
<dbReference type="Gene3D" id="2.30.30.40">
    <property type="entry name" value="SH3 Domains"/>
    <property type="match status" value="4"/>
</dbReference>
<reference evidence="6 7" key="1">
    <citation type="submission" date="2023-07" db="EMBL/GenBank/DDBJ databases">
        <title>Sorghum-associated microbial communities from plants grown in Nebraska, USA.</title>
        <authorList>
            <person name="Schachtman D."/>
        </authorList>
    </citation>
    <scope>NUCLEOTIDE SEQUENCE [LARGE SCALE GENOMIC DNA]</scope>
    <source>
        <strain evidence="6 7">BE211</strain>
    </source>
</reference>
<dbReference type="InterPro" id="IPR017293">
    <property type="entry name" value="N-acetylmuramoyl-L-ala_amidase"/>
</dbReference>
<dbReference type="Pfam" id="PF01520">
    <property type="entry name" value="Amidase_3"/>
    <property type="match status" value="1"/>
</dbReference>
<accession>A0ABU1TXE6</accession>
<dbReference type="PANTHER" id="PTHR30404">
    <property type="entry name" value="N-ACETYLMURAMOYL-L-ALANINE AMIDASE"/>
    <property type="match status" value="1"/>
</dbReference>
<feature type="domain" description="SH3b" evidence="5">
    <location>
        <begin position="29"/>
        <end position="91"/>
    </location>
</feature>
<dbReference type="EMBL" id="JAVDWA010000001">
    <property type="protein sequence ID" value="MDR7071864.1"/>
    <property type="molecule type" value="Genomic_DNA"/>
</dbReference>
<evidence type="ECO:0000256" key="2">
    <source>
        <dbReference type="ARBA" id="ARBA00023316"/>
    </source>
</evidence>
<feature type="compositionally biased region" description="Low complexity" evidence="3">
    <location>
        <begin position="172"/>
        <end position="182"/>
    </location>
</feature>
<organism evidence="6 7">
    <name type="scientific">Fictibacillus barbaricus</name>
    <dbReference type="NCBI Taxonomy" id="182136"/>
    <lineage>
        <taxon>Bacteria</taxon>
        <taxon>Bacillati</taxon>
        <taxon>Bacillota</taxon>
        <taxon>Bacilli</taxon>
        <taxon>Bacillales</taxon>
        <taxon>Fictibacillaceae</taxon>
        <taxon>Fictibacillus</taxon>
    </lineage>
</organism>
<evidence type="ECO:0000256" key="3">
    <source>
        <dbReference type="SAM" id="MobiDB-lite"/>
    </source>
</evidence>
<feature type="compositionally biased region" description="Low complexity" evidence="3">
    <location>
        <begin position="337"/>
        <end position="352"/>
    </location>
</feature>
<dbReference type="SUPFAM" id="SSF53187">
    <property type="entry name" value="Zn-dependent exopeptidases"/>
    <property type="match status" value="1"/>
</dbReference>
<sequence>MKATTKITKLFLCAIIILSMYRAVPATAENKATVNATSLNVRSEPSLKGKLIGSLKSGAAVTVYKIEKGWANISFNGGRAWVSAEFLKTIQTSAAQSSKPVTVKQAKVTATSLNVRKGPGLTYGTIGSLRNGMVVTVQKEQGKWSTITYGTLNGWVSNAYLLDQSPQPPVKAAPSSSNSNPSTKGKWAKVTATSLNFRSSGNANAPIIGSLKNGTAVQILTETNGWSSVQTADGKRGWVSSTYLSVQNGPSPVQTTPKPEPKPPAAPPSSVYKKAVVMADGVNLRQGPSTSYLIVGRADQGDEYEYVQSKNDWVQIKLSNGTNAWVAGWLVAIQQHSQTPPASTSPTPSKPSMNGLKGKRIVIDPGHGGYDPGTNGKAEGTHESDLTLMSARMLATELSKAGAIVVMTRSDNTYVSLNKRVEVSHYYFADAFVSLHYNSAGDSRASGILTFYYGQKDINLANTVHKGLVSAGTGLPGGNVRFGDYHVLRENKQPAILIELGFLSNPFDEMTVRSNSFQSKAAIGITNGLANYFQ</sequence>
<evidence type="ECO:0000256" key="4">
    <source>
        <dbReference type="SAM" id="SignalP"/>
    </source>
</evidence>
<dbReference type="GO" id="GO:0008745">
    <property type="term" value="F:N-acetylmuramoyl-L-alanine amidase activity"/>
    <property type="evidence" value="ECO:0007669"/>
    <property type="project" value="UniProtKB-EC"/>
</dbReference>
<evidence type="ECO:0000256" key="1">
    <source>
        <dbReference type="ARBA" id="ARBA00022801"/>
    </source>
</evidence>
<feature type="region of interest" description="Disordered" evidence="3">
    <location>
        <begin position="244"/>
        <end position="269"/>
    </location>
</feature>
<dbReference type="PANTHER" id="PTHR30404:SF0">
    <property type="entry name" value="N-ACETYLMURAMOYL-L-ALANINE AMIDASE AMIC"/>
    <property type="match status" value="1"/>
</dbReference>
<dbReference type="PROSITE" id="PS51781">
    <property type="entry name" value="SH3B"/>
    <property type="match status" value="4"/>
</dbReference>
<dbReference type="Pfam" id="PF08239">
    <property type="entry name" value="SH3_3"/>
    <property type="match status" value="4"/>
</dbReference>
<dbReference type="Proteomes" id="UP001258181">
    <property type="component" value="Unassembled WGS sequence"/>
</dbReference>
<feature type="domain" description="SH3b" evidence="5">
    <location>
        <begin position="272"/>
        <end position="334"/>
    </location>
</feature>
<gene>
    <name evidence="6" type="ORF">J2X07_000839</name>
</gene>
<evidence type="ECO:0000313" key="6">
    <source>
        <dbReference type="EMBL" id="MDR7071864.1"/>
    </source>
</evidence>
<dbReference type="Gene3D" id="3.40.630.40">
    <property type="entry name" value="Zn-dependent exopeptidases"/>
    <property type="match status" value="1"/>
</dbReference>
<evidence type="ECO:0000259" key="5">
    <source>
        <dbReference type="PROSITE" id="PS51781"/>
    </source>
</evidence>
<dbReference type="InterPro" id="IPR003646">
    <property type="entry name" value="SH3-like_bac-type"/>
</dbReference>
<feature type="region of interest" description="Disordered" evidence="3">
    <location>
        <begin position="337"/>
        <end position="356"/>
    </location>
</feature>
<proteinExistence type="predicted"/>
<feature type="domain" description="SH3b" evidence="5">
    <location>
        <begin position="185"/>
        <end position="248"/>
    </location>
</feature>
<dbReference type="SUPFAM" id="SSF50044">
    <property type="entry name" value="SH3-domain"/>
    <property type="match status" value="1"/>
</dbReference>
<keyword evidence="4" id="KW-0732">Signal</keyword>
<dbReference type="EC" id="3.5.1.28" evidence="6"/>
<name>A0ABU1TXE6_9BACL</name>
<dbReference type="InterPro" id="IPR050695">
    <property type="entry name" value="N-acetylmuramoyl_amidase_3"/>
</dbReference>
<evidence type="ECO:0000313" key="7">
    <source>
        <dbReference type="Proteomes" id="UP001258181"/>
    </source>
</evidence>
<comment type="caution">
    <text evidence="6">The sequence shown here is derived from an EMBL/GenBank/DDBJ whole genome shotgun (WGS) entry which is preliminary data.</text>
</comment>
<feature type="signal peptide" evidence="4">
    <location>
        <begin position="1"/>
        <end position="28"/>
    </location>
</feature>
<dbReference type="SMART" id="SM00287">
    <property type="entry name" value="SH3b"/>
    <property type="match status" value="4"/>
</dbReference>
<protein>
    <submittedName>
        <fullName evidence="6">N-acetylmuramoyl-L-alanine amidase</fullName>
        <ecNumber evidence="6">3.5.1.28</ecNumber>
    </submittedName>
</protein>
<keyword evidence="2" id="KW-0961">Cell wall biogenesis/degradation</keyword>
<keyword evidence="7" id="KW-1185">Reference proteome</keyword>